<evidence type="ECO:0000313" key="1">
    <source>
        <dbReference type="EMBL" id="SNR70963.1"/>
    </source>
</evidence>
<sequence length="181" mass="19646">MNGMSHSTYVCGYCGSEQSREFPPCTCPDCGHFGPERDFPSRESLAVAQQSDRLRAALALIAPRLCQERIDLALDEGADLIRAATVTVAPDLRGSIILTPGIAAEGIAFVQEAVVACAVDRNFTESNDPWADHSFGTLDVQGKRIWWKIDLYDADCSGGAENPADPAETHRVVTILFPSEY</sequence>
<dbReference type="Proteomes" id="UP000198409">
    <property type="component" value="Unassembled WGS sequence"/>
</dbReference>
<organism evidence="1 2">
    <name type="scientific">Paracoccus sediminis</name>
    <dbReference type="NCBI Taxonomy" id="1214787"/>
    <lineage>
        <taxon>Bacteria</taxon>
        <taxon>Pseudomonadati</taxon>
        <taxon>Pseudomonadota</taxon>
        <taxon>Alphaproteobacteria</taxon>
        <taxon>Rhodobacterales</taxon>
        <taxon>Paracoccaceae</taxon>
        <taxon>Paracoccus</taxon>
    </lineage>
</organism>
<name>A0A238YK10_9RHOB</name>
<evidence type="ECO:0000313" key="2">
    <source>
        <dbReference type="Proteomes" id="UP000198409"/>
    </source>
</evidence>
<dbReference type="RefSeq" id="WP_089389335.1">
    <property type="nucleotide sequence ID" value="NZ_FZNM01000019.1"/>
</dbReference>
<dbReference type="AlphaFoldDB" id="A0A238YK10"/>
<dbReference type="EMBL" id="FZNM01000019">
    <property type="protein sequence ID" value="SNR70963.1"/>
    <property type="molecule type" value="Genomic_DNA"/>
</dbReference>
<protein>
    <recommendedName>
        <fullName evidence="3">DUF3768 domain-containing protein</fullName>
    </recommendedName>
</protein>
<accession>A0A238YK10</accession>
<dbReference type="Pfam" id="PF12599">
    <property type="entry name" value="DUF3768"/>
    <property type="match status" value="1"/>
</dbReference>
<gene>
    <name evidence="1" type="ORF">SAMN06265378_11919</name>
</gene>
<dbReference type="InterPro" id="IPR022243">
    <property type="entry name" value="DUF3768"/>
</dbReference>
<evidence type="ECO:0008006" key="3">
    <source>
        <dbReference type="Google" id="ProtNLM"/>
    </source>
</evidence>
<proteinExistence type="predicted"/>
<reference evidence="2" key="1">
    <citation type="submission" date="2017-06" db="EMBL/GenBank/DDBJ databases">
        <authorList>
            <person name="Varghese N."/>
            <person name="Submissions S."/>
        </authorList>
    </citation>
    <scope>NUCLEOTIDE SEQUENCE [LARGE SCALE GENOMIC DNA]</scope>
    <source>
        <strain evidence="2">DSM 26170</strain>
    </source>
</reference>